<dbReference type="InterPro" id="IPR036803">
    <property type="entry name" value="Porphobilinogen_deaminase_C_sf"/>
</dbReference>
<organism evidence="10">
    <name type="scientific">freshwater metagenome</name>
    <dbReference type="NCBI Taxonomy" id="449393"/>
    <lineage>
        <taxon>unclassified sequences</taxon>
        <taxon>metagenomes</taxon>
        <taxon>ecological metagenomes</taxon>
    </lineage>
</organism>
<feature type="domain" description="Porphobilinogen deaminase C-terminal" evidence="7">
    <location>
        <begin position="219"/>
        <end position="286"/>
    </location>
</feature>
<dbReference type="AlphaFoldDB" id="A0A6J6X1C5"/>
<evidence type="ECO:0000313" key="11">
    <source>
        <dbReference type="EMBL" id="CAB4856367.1"/>
    </source>
</evidence>
<accession>A0A6J6X1C5</accession>
<comment type="cofactor">
    <cofactor evidence="1">
        <name>dipyrromethane</name>
        <dbReference type="ChEBI" id="CHEBI:60342"/>
    </cofactor>
</comment>
<comment type="similarity">
    <text evidence="2">Belongs to the HMBS family.</text>
</comment>
<dbReference type="GO" id="GO:0004418">
    <property type="term" value="F:hydroxymethylbilane synthase activity"/>
    <property type="evidence" value="ECO:0007669"/>
    <property type="project" value="UniProtKB-EC"/>
</dbReference>
<reference evidence="10" key="1">
    <citation type="submission" date="2020-05" db="EMBL/GenBank/DDBJ databases">
        <authorList>
            <person name="Chiriac C."/>
            <person name="Salcher M."/>
            <person name="Ghai R."/>
            <person name="Kavagutti S V."/>
        </authorList>
    </citation>
    <scope>NUCLEOTIDE SEQUENCE</scope>
</reference>
<sequence length="291" mass="30042">MTSGSSRVLRIATRGSSLALWQAERVAELLGSPAELVIIETRGDQDTTSPIHAIGGTGVFVKEVQEAVLRGEADLAVHSAKDLPAITIEGLILAAVPERADARDALVGSRLDKLPQGASIGTGSVRRRSQLAALRPDLEFGELRGNIGTRLSKAADFDAIVVAAAALDRLGLGDRISERLEPSVMLPQVAQGALAVECRLDDAEALVALAAIDDAIAHLAVKAERAFLAALGGGCDVPVGAYATIKSGGMISMQALVAQEDGSAVRRAKGVGSDPDALGRSLCALLMEDGE</sequence>
<dbReference type="GO" id="GO:0005737">
    <property type="term" value="C:cytoplasm"/>
    <property type="evidence" value="ECO:0007669"/>
    <property type="project" value="TreeGrafter"/>
</dbReference>
<dbReference type="SUPFAM" id="SSF54782">
    <property type="entry name" value="Porphobilinogen deaminase (hydroxymethylbilane synthase), C-terminal domain"/>
    <property type="match status" value="1"/>
</dbReference>
<dbReference type="SUPFAM" id="SSF53850">
    <property type="entry name" value="Periplasmic binding protein-like II"/>
    <property type="match status" value="1"/>
</dbReference>
<dbReference type="InterPro" id="IPR022419">
    <property type="entry name" value="Porphobilin_deaminase_cofac_BS"/>
</dbReference>
<dbReference type="EMBL" id="CAEZWM010000008">
    <property type="protein sequence ID" value="CAB4646684.1"/>
    <property type="molecule type" value="Genomic_DNA"/>
</dbReference>
<dbReference type="GO" id="GO:0006783">
    <property type="term" value="P:heme biosynthetic process"/>
    <property type="evidence" value="ECO:0007669"/>
    <property type="project" value="TreeGrafter"/>
</dbReference>
<dbReference type="PIRSF" id="PIRSF001438">
    <property type="entry name" value="4pyrrol_synth_OHMeBilane_synth"/>
    <property type="match status" value="1"/>
</dbReference>
<dbReference type="EMBL" id="CAFAAH010000021">
    <property type="protein sequence ID" value="CAB4789224.1"/>
    <property type="molecule type" value="Genomic_DNA"/>
</dbReference>
<dbReference type="PROSITE" id="PS00533">
    <property type="entry name" value="PORPHOBILINOGEN_DEAM"/>
    <property type="match status" value="1"/>
</dbReference>
<dbReference type="Pfam" id="PF03900">
    <property type="entry name" value="Porphobil_deamC"/>
    <property type="match status" value="1"/>
</dbReference>
<evidence type="ECO:0000259" key="7">
    <source>
        <dbReference type="Pfam" id="PF03900"/>
    </source>
</evidence>
<protein>
    <recommendedName>
        <fullName evidence="3">hydroxymethylbilane synthase</fullName>
        <ecNumber evidence="3">2.5.1.61</ecNumber>
    </recommendedName>
</protein>
<evidence type="ECO:0000256" key="2">
    <source>
        <dbReference type="ARBA" id="ARBA00005638"/>
    </source>
</evidence>
<feature type="domain" description="Porphobilinogen deaminase N-terminal" evidence="6">
    <location>
        <begin position="9"/>
        <end position="205"/>
    </location>
</feature>
<dbReference type="InterPro" id="IPR022417">
    <property type="entry name" value="Porphobilin_deaminase_N"/>
</dbReference>
<dbReference type="InterPro" id="IPR022418">
    <property type="entry name" value="Porphobilinogen_deaminase_C"/>
</dbReference>
<evidence type="ECO:0000313" key="9">
    <source>
        <dbReference type="EMBL" id="CAB4789061.1"/>
    </source>
</evidence>
<evidence type="ECO:0000256" key="4">
    <source>
        <dbReference type="ARBA" id="ARBA00022679"/>
    </source>
</evidence>
<dbReference type="Pfam" id="PF01379">
    <property type="entry name" value="Porphobil_deam"/>
    <property type="match status" value="1"/>
</dbReference>
<name>A0A6J6X1C5_9ZZZZ</name>
<dbReference type="PRINTS" id="PR00151">
    <property type="entry name" value="PORPHBDMNASE"/>
</dbReference>
<evidence type="ECO:0000256" key="1">
    <source>
        <dbReference type="ARBA" id="ARBA00001916"/>
    </source>
</evidence>
<dbReference type="EC" id="2.5.1.61" evidence="3"/>
<dbReference type="HAMAP" id="MF_00260">
    <property type="entry name" value="Porphobil_deam"/>
    <property type="match status" value="1"/>
</dbReference>
<dbReference type="PANTHER" id="PTHR11557:SF0">
    <property type="entry name" value="PORPHOBILINOGEN DEAMINASE"/>
    <property type="match status" value="1"/>
</dbReference>
<evidence type="ECO:0000313" key="8">
    <source>
        <dbReference type="EMBL" id="CAB4646684.1"/>
    </source>
</evidence>
<keyword evidence="5" id="KW-0627">Porphyrin biosynthesis</keyword>
<evidence type="ECO:0000256" key="5">
    <source>
        <dbReference type="ARBA" id="ARBA00023244"/>
    </source>
</evidence>
<gene>
    <name evidence="8" type="ORF">UFOPK2242_00165</name>
    <name evidence="9" type="ORF">UFOPK2925_01298</name>
    <name evidence="10" type="ORF">UFOPK2996_00303</name>
    <name evidence="11" type="ORF">UFOPK3317_00150</name>
</gene>
<dbReference type="Gene3D" id="3.30.160.40">
    <property type="entry name" value="Porphobilinogen deaminase, C-terminal domain"/>
    <property type="match status" value="1"/>
</dbReference>
<evidence type="ECO:0000256" key="3">
    <source>
        <dbReference type="ARBA" id="ARBA00012655"/>
    </source>
</evidence>
<dbReference type="Gene3D" id="3.40.190.10">
    <property type="entry name" value="Periplasmic binding protein-like II"/>
    <property type="match status" value="2"/>
</dbReference>
<keyword evidence="4" id="KW-0808">Transferase</keyword>
<dbReference type="NCBIfam" id="TIGR00212">
    <property type="entry name" value="hemC"/>
    <property type="match status" value="1"/>
</dbReference>
<evidence type="ECO:0000259" key="6">
    <source>
        <dbReference type="Pfam" id="PF01379"/>
    </source>
</evidence>
<dbReference type="InterPro" id="IPR000860">
    <property type="entry name" value="HemC"/>
</dbReference>
<dbReference type="FunFam" id="3.40.190.10:FF:000005">
    <property type="entry name" value="Porphobilinogen deaminase"/>
    <property type="match status" value="1"/>
</dbReference>
<dbReference type="EMBL" id="CAEZZU010000220">
    <property type="protein sequence ID" value="CAB4789061.1"/>
    <property type="molecule type" value="Genomic_DNA"/>
</dbReference>
<proteinExistence type="inferred from homology"/>
<dbReference type="EMBL" id="CAFBLK010000014">
    <property type="protein sequence ID" value="CAB4856367.1"/>
    <property type="molecule type" value="Genomic_DNA"/>
</dbReference>
<evidence type="ECO:0000313" key="10">
    <source>
        <dbReference type="EMBL" id="CAB4789224.1"/>
    </source>
</evidence>
<dbReference type="PANTHER" id="PTHR11557">
    <property type="entry name" value="PORPHOBILINOGEN DEAMINASE"/>
    <property type="match status" value="1"/>
</dbReference>